<evidence type="ECO:0008006" key="6">
    <source>
        <dbReference type="Google" id="ProtNLM"/>
    </source>
</evidence>
<evidence type="ECO:0000256" key="1">
    <source>
        <dbReference type="SAM" id="Phobius"/>
    </source>
</evidence>
<feature type="transmembrane region" description="Helical" evidence="1">
    <location>
        <begin position="295"/>
        <end position="317"/>
    </location>
</feature>
<dbReference type="EMBL" id="BLKS01000001">
    <property type="protein sequence ID" value="GFG52906.1"/>
    <property type="molecule type" value="Genomic_DNA"/>
</dbReference>
<organism evidence="3 4">
    <name type="scientific">Mycolicibacterium agri</name>
    <name type="common">Mycobacterium agri</name>
    <dbReference type="NCBI Taxonomy" id="36811"/>
    <lineage>
        <taxon>Bacteria</taxon>
        <taxon>Bacillati</taxon>
        <taxon>Actinomycetota</taxon>
        <taxon>Actinomycetes</taxon>
        <taxon>Mycobacteriales</taxon>
        <taxon>Mycobacteriaceae</taxon>
        <taxon>Mycolicibacterium</taxon>
    </lineage>
</organism>
<feature type="transmembrane region" description="Helical" evidence="1">
    <location>
        <begin position="181"/>
        <end position="202"/>
    </location>
</feature>
<reference evidence="3 4" key="1">
    <citation type="submission" date="2017-10" db="EMBL/GenBank/DDBJ databases">
        <title>The new phylogeny of genus Mycobacterium.</title>
        <authorList>
            <person name="Tortoli E."/>
            <person name="Trovato A."/>
            <person name="Cirillo D.M."/>
        </authorList>
    </citation>
    <scope>NUCLEOTIDE SEQUENCE [LARGE SCALE GENOMIC DNA]</scope>
    <source>
        <strain evidence="3 4">CCUG37673</strain>
    </source>
</reference>
<dbReference type="Proteomes" id="UP000465302">
    <property type="component" value="Unassembled WGS sequence"/>
</dbReference>
<keyword evidence="1" id="KW-0812">Transmembrane</keyword>
<feature type="transmembrane region" description="Helical" evidence="1">
    <location>
        <begin position="145"/>
        <end position="169"/>
    </location>
</feature>
<accession>A0A2A7MR74</accession>
<keyword evidence="1" id="KW-1133">Transmembrane helix</keyword>
<evidence type="ECO:0000313" key="2">
    <source>
        <dbReference type="EMBL" id="GFG52906.1"/>
    </source>
</evidence>
<feature type="transmembrane region" description="Helical" evidence="1">
    <location>
        <begin position="21"/>
        <end position="40"/>
    </location>
</feature>
<feature type="transmembrane region" description="Helical" evidence="1">
    <location>
        <begin position="264"/>
        <end position="283"/>
    </location>
</feature>
<dbReference type="EMBL" id="PDCP01000082">
    <property type="protein sequence ID" value="PEG33993.1"/>
    <property type="molecule type" value="Genomic_DNA"/>
</dbReference>
<dbReference type="InterPro" id="IPR036259">
    <property type="entry name" value="MFS_trans_sf"/>
</dbReference>
<dbReference type="AlphaFoldDB" id="A0A2A7MR74"/>
<feature type="transmembrane region" description="Helical" evidence="1">
    <location>
        <begin position="360"/>
        <end position="382"/>
    </location>
</feature>
<dbReference type="RefSeq" id="WP_097943599.1">
    <property type="nucleotide sequence ID" value="NZ_BLKS01000001.1"/>
</dbReference>
<feature type="transmembrane region" description="Helical" evidence="1">
    <location>
        <begin position="81"/>
        <end position="100"/>
    </location>
</feature>
<gene>
    <name evidence="3" type="ORF">CQY20_27760</name>
    <name evidence="2" type="ORF">MAGR_43470</name>
</gene>
<feature type="transmembrane region" description="Helical" evidence="1">
    <location>
        <begin position="388"/>
        <end position="407"/>
    </location>
</feature>
<evidence type="ECO:0000313" key="4">
    <source>
        <dbReference type="Proteomes" id="UP000220914"/>
    </source>
</evidence>
<comment type="caution">
    <text evidence="3">The sequence shown here is derived from an EMBL/GenBank/DDBJ whole genome shotgun (WGS) entry which is preliminary data.</text>
</comment>
<sequence>MAAAAQLHKRASRYRTLLAHGTFYTAGVQLTNVSAVLPFICAQQGIYWAAGLLYPAFSVGAIFGNSISSFILNLSRRRKHLVLAATALTMSATIVCNAIAAQTALLIASVFLTTSLIAGITRGISKVALSEVVSSKLSEIWRADLVLNQGAFGSILAIVTTLLLLPMATRRDGALTRHVDLLWLGAVGLAVAGVAAVFVGPVHSPPQTAARRFRDTYREGMAAVRADQWFRRYAITSLLFVPISLGTTFYSLHASAQHGGKAGSLHVLVVFASIGLILGSFLWRWVYRTRFGVRGMLVLSALIGATAALICISAQALHGWSQVWVHGIVFLLAAVANQAILTAGISWVNIYAADYQRTTLFGFAAVVVAMETSLLGAALGVLAQKSSAIWPVTILFFLNLIAAIAALRAPTRSYTH</sequence>
<feature type="transmembrane region" description="Helical" evidence="1">
    <location>
        <begin position="323"/>
        <end position="348"/>
    </location>
</feature>
<feature type="transmembrane region" description="Helical" evidence="1">
    <location>
        <begin position="233"/>
        <end position="252"/>
    </location>
</feature>
<dbReference type="Proteomes" id="UP000220914">
    <property type="component" value="Unassembled WGS sequence"/>
</dbReference>
<dbReference type="Gene3D" id="1.20.1250.20">
    <property type="entry name" value="MFS general substrate transporter like domains"/>
    <property type="match status" value="1"/>
</dbReference>
<reference evidence="2 5" key="2">
    <citation type="journal article" date="2019" name="Emerg. Microbes Infect.">
        <title>Comprehensive subspecies identification of 175 nontuberculous mycobacteria species based on 7547 genomic profiles.</title>
        <authorList>
            <person name="Matsumoto Y."/>
            <person name="Kinjo T."/>
            <person name="Motooka D."/>
            <person name="Nabeya D."/>
            <person name="Jung N."/>
            <person name="Uechi K."/>
            <person name="Horii T."/>
            <person name="Iida T."/>
            <person name="Fujita J."/>
            <person name="Nakamura S."/>
        </authorList>
    </citation>
    <scope>NUCLEOTIDE SEQUENCE [LARGE SCALE GENOMIC DNA]</scope>
    <source>
        <strain evidence="2 5">JCM 6377</strain>
    </source>
</reference>
<keyword evidence="4" id="KW-1185">Reference proteome</keyword>
<name>A0A2A7MR74_MYCAG</name>
<dbReference type="SUPFAM" id="SSF103473">
    <property type="entry name" value="MFS general substrate transporter"/>
    <property type="match status" value="1"/>
</dbReference>
<evidence type="ECO:0000313" key="5">
    <source>
        <dbReference type="Proteomes" id="UP000465302"/>
    </source>
</evidence>
<feature type="transmembrane region" description="Helical" evidence="1">
    <location>
        <begin position="106"/>
        <end position="124"/>
    </location>
</feature>
<proteinExistence type="predicted"/>
<reference evidence="2" key="3">
    <citation type="submission" date="2020-02" db="EMBL/GenBank/DDBJ databases">
        <authorList>
            <person name="Matsumoto Y."/>
            <person name="Motooka D."/>
            <person name="Nakamura S."/>
        </authorList>
    </citation>
    <scope>NUCLEOTIDE SEQUENCE</scope>
    <source>
        <strain evidence="2">JCM 6377</strain>
    </source>
</reference>
<dbReference type="OrthoDB" id="4703698at2"/>
<keyword evidence="1" id="KW-0472">Membrane</keyword>
<evidence type="ECO:0000313" key="3">
    <source>
        <dbReference type="EMBL" id="PEG33993.1"/>
    </source>
</evidence>
<protein>
    <recommendedName>
        <fullName evidence="6">MFS transporter</fullName>
    </recommendedName>
</protein>
<feature type="transmembrane region" description="Helical" evidence="1">
    <location>
        <begin position="46"/>
        <end position="74"/>
    </location>
</feature>